<dbReference type="SUPFAM" id="SSF64518">
    <property type="entry name" value="Phase 1 flagellin"/>
    <property type="match status" value="1"/>
</dbReference>
<keyword evidence="6" id="KW-0969">Cilium</keyword>
<comment type="caution">
    <text evidence="6">The sequence shown here is derived from an EMBL/GenBank/DDBJ whole genome shotgun (WGS) entry which is preliminary data.</text>
</comment>
<dbReference type="InterPro" id="IPR001029">
    <property type="entry name" value="Flagellin_N"/>
</dbReference>
<dbReference type="STRING" id="553219.CAMSH0001_1559"/>
<dbReference type="Gene3D" id="1.20.1330.10">
    <property type="entry name" value="f41 fragment of flagellin, N-terminal domain"/>
    <property type="match status" value="1"/>
</dbReference>
<dbReference type="AlphaFoldDB" id="C6RCX3"/>
<gene>
    <name evidence="6" type="ORF">CAMSH0001_1559</name>
</gene>
<evidence type="ECO:0000256" key="1">
    <source>
        <dbReference type="ARBA" id="ARBA00005709"/>
    </source>
</evidence>
<dbReference type="GO" id="GO:0005198">
    <property type="term" value="F:structural molecule activity"/>
    <property type="evidence" value="ECO:0007669"/>
    <property type="project" value="InterPro"/>
</dbReference>
<comment type="function">
    <text evidence="3">Flagellin is the subunit protein which polymerizes to form the filaments of bacterial flagella.</text>
</comment>
<evidence type="ECO:0000256" key="2">
    <source>
        <dbReference type="ARBA" id="ARBA00023143"/>
    </source>
</evidence>
<evidence type="ECO:0000259" key="5">
    <source>
        <dbReference type="Pfam" id="PF00700"/>
    </source>
</evidence>
<dbReference type="EMBL" id="ACVQ01000003">
    <property type="protein sequence ID" value="EET80831.1"/>
    <property type="molecule type" value="Genomic_DNA"/>
</dbReference>
<comment type="similarity">
    <text evidence="1 3">Belongs to the bacterial flagellin family.</text>
</comment>
<dbReference type="PANTHER" id="PTHR42792:SF2">
    <property type="entry name" value="FLAGELLIN"/>
    <property type="match status" value="1"/>
</dbReference>
<feature type="domain" description="Flagellin N-terminal" evidence="4">
    <location>
        <begin position="37"/>
        <end position="163"/>
    </location>
</feature>
<protein>
    <recommendedName>
        <fullName evidence="3">Flagellin</fullName>
    </recommendedName>
</protein>
<accession>C6RCX3</accession>
<dbReference type="Proteomes" id="UP000003107">
    <property type="component" value="Unassembled WGS sequence"/>
</dbReference>
<dbReference type="PANTHER" id="PTHR42792">
    <property type="entry name" value="FLAGELLIN"/>
    <property type="match status" value="1"/>
</dbReference>
<dbReference type="Pfam" id="PF00669">
    <property type="entry name" value="Flagellin_N"/>
    <property type="match status" value="1"/>
</dbReference>
<organism evidence="6 7">
    <name type="scientific">Campylobacter showae RM3277</name>
    <dbReference type="NCBI Taxonomy" id="553219"/>
    <lineage>
        <taxon>Bacteria</taxon>
        <taxon>Pseudomonadati</taxon>
        <taxon>Campylobacterota</taxon>
        <taxon>Epsilonproteobacteria</taxon>
        <taxon>Campylobacterales</taxon>
        <taxon>Campylobacteraceae</taxon>
        <taxon>Campylobacter</taxon>
    </lineage>
</organism>
<keyword evidence="6" id="KW-0966">Cell projection</keyword>
<keyword evidence="7" id="KW-1185">Reference proteome</keyword>
<dbReference type="OrthoDB" id="5319985at2"/>
<sequence>MTLCSPLANFNQIFAKIGANLKGVQMKLGNFSANSSLSNQYLEQAQNNSAKALNNISAQRALSGIDSANLAIADSLRSQSSTLEQGVANANDAIGILQIADSTLANITQSADRIGELSVRYNGGILNSDQQKMIKSEADALVGAMKESTQQASFNGKNVFGGQMSFLTGNGSASVNLNAPDFSGIDVSNGESVSKFIGSVNALRGGIGAAQNGIISGINASLTKNVALKQSESQLQNNDIAKNLSAFKQNDLQANAAILAQAHNTASLQSQFNRLLG</sequence>
<dbReference type="GO" id="GO:0009288">
    <property type="term" value="C:bacterial-type flagellum"/>
    <property type="evidence" value="ECO:0007669"/>
    <property type="project" value="InterPro"/>
</dbReference>
<evidence type="ECO:0000313" key="6">
    <source>
        <dbReference type="EMBL" id="EET80831.1"/>
    </source>
</evidence>
<proteinExistence type="inferred from homology"/>
<evidence type="ECO:0000256" key="3">
    <source>
        <dbReference type="RuleBase" id="RU362073"/>
    </source>
</evidence>
<keyword evidence="3" id="KW-0964">Secreted</keyword>
<keyword evidence="2 3" id="KW-0975">Bacterial flagellum</keyword>
<evidence type="ECO:0000313" key="7">
    <source>
        <dbReference type="Proteomes" id="UP000003107"/>
    </source>
</evidence>
<name>C6RCX3_9BACT</name>
<dbReference type="InterPro" id="IPR046358">
    <property type="entry name" value="Flagellin_C"/>
</dbReference>
<feature type="domain" description="Flagellin C-terminal" evidence="5">
    <location>
        <begin position="194"/>
        <end position="264"/>
    </location>
</feature>
<reference evidence="6 7" key="1">
    <citation type="submission" date="2009-07" db="EMBL/GenBank/DDBJ databases">
        <authorList>
            <person name="Madupu R."/>
            <person name="Sebastian Y."/>
            <person name="Durkin A.S."/>
            <person name="Torralba M."/>
            <person name="Methe B."/>
            <person name="Sutton G.G."/>
            <person name="Strausberg R.L."/>
            <person name="Nelson K.E."/>
        </authorList>
    </citation>
    <scope>NUCLEOTIDE SEQUENCE [LARGE SCALE GENOMIC DNA]</scope>
    <source>
        <strain evidence="6 7">RM3277</strain>
    </source>
</reference>
<dbReference type="eggNOG" id="COG1344">
    <property type="taxonomic scope" value="Bacteria"/>
</dbReference>
<dbReference type="Pfam" id="PF00700">
    <property type="entry name" value="Flagellin_C"/>
    <property type="match status" value="1"/>
</dbReference>
<evidence type="ECO:0000259" key="4">
    <source>
        <dbReference type="Pfam" id="PF00669"/>
    </source>
</evidence>
<dbReference type="InterPro" id="IPR001492">
    <property type="entry name" value="Flagellin"/>
</dbReference>
<keyword evidence="6" id="KW-0282">Flagellum</keyword>
<comment type="subcellular location">
    <subcellularLocation>
        <location evidence="3">Secreted</location>
    </subcellularLocation>
    <subcellularLocation>
        <location evidence="3">Bacterial flagellum</location>
    </subcellularLocation>
</comment>